<reference evidence="2 3" key="1">
    <citation type="submission" date="2019-08" db="EMBL/GenBank/DDBJ databases">
        <title>In-depth cultivation of the pig gut microbiome towards novel bacterial diversity and tailored functional studies.</title>
        <authorList>
            <person name="Wylensek D."/>
            <person name="Hitch T.C.A."/>
            <person name="Clavel T."/>
        </authorList>
    </citation>
    <scope>NUCLEOTIDE SEQUENCE [LARGE SCALE GENOMIC DNA]</scope>
    <source>
        <strain evidence="2 3">BBE-744-WT-12</strain>
    </source>
</reference>
<feature type="transmembrane region" description="Helical" evidence="1">
    <location>
        <begin position="76"/>
        <end position="98"/>
    </location>
</feature>
<gene>
    <name evidence="2" type="ORF">FYJ85_13615</name>
</gene>
<evidence type="ECO:0000313" key="2">
    <source>
        <dbReference type="EMBL" id="MST98076.1"/>
    </source>
</evidence>
<feature type="transmembrane region" description="Helical" evidence="1">
    <location>
        <begin position="110"/>
        <end position="130"/>
    </location>
</feature>
<dbReference type="AlphaFoldDB" id="A0A844G3Z1"/>
<name>A0A844G3Z1_9BACT</name>
<keyword evidence="3" id="KW-1185">Reference proteome</keyword>
<keyword evidence="1" id="KW-0472">Membrane</keyword>
<protein>
    <submittedName>
        <fullName evidence="2">Uncharacterized protein</fullName>
    </submittedName>
</protein>
<evidence type="ECO:0000313" key="3">
    <source>
        <dbReference type="Proteomes" id="UP000435649"/>
    </source>
</evidence>
<dbReference type="RefSeq" id="WP_154419230.1">
    <property type="nucleotide sequence ID" value="NZ_DBFCGB010000142.1"/>
</dbReference>
<accession>A0A844G3Z1</accession>
<organism evidence="2 3">
    <name type="scientific">Victivallis lenta</name>
    <dbReference type="NCBI Taxonomy" id="2606640"/>
    <lineage>
        <taxon>Bacteria</taxon>
        <taxon>Pseudomonadati</taxon>
        <taxon>Lentisphaerota</taxon>
        <taxon>Lentisphaeria</taxon>
        <taxon>Victivallales</taxon>
        <taxon>Victivallaceae</taxon>
        <taxon>Victivallis</taxon>
    </lineage>
</organism>
<sequence length="226" mass="25878">MIYCPDCREEIPVEDFNVSTDVAFCRRCGKNHRYSELADFEVRAGFRPDRPPRGMRVLPDDGTGEGIVFRYFSHAVWILCFFAVFWCGVTGTLTVAVWCAGNSPWFAKLFMLPFQLVGIGFLFGIAMMLFGRSELRFRDGALEMFSGIGRIGRRRRWELADIRKVAVEPTGMQQNGRQVEGVAIVTADGRRRFIGRSLDAEKQQFLVNLIRQKIRLNDSRKSGYWA</sequence>
<proteinExistence type="predicted"/>
<evidence type="ECO:0000256" key="1">
    <source>
        <dbReference type="SAM" id="Phobius"/>
    </source>
</evidence>
<comment type="caution">
    <text evidence="2">The sequence shown here is derived from an EMBL/GenBank/DDBJ whole genome shotgun (WGS) entry which is preliminary data.</text>
</comment>
<dbReference type="Proteomes" id="UP000435649">
    <property type="component" value="Unassembled WGS sequence"/>
</dbReference>
<keyword evidence="1" id="KW-0812">Transmembrane</keyword>
<dbReference type="EMBL" id="VUNS01000015">
    <property type="protein sequence ID" value="MST98076.1"/>
    <property type="molecule type" value="Genomic_DNA"/>
</dbReference>
<keyword evidence="1" id="KW-1133">Transmembrane helix</keyword>